<evidence type="ECO:0000313" key="7">
    <source>
        <dbReference type="Proteomes" id="UP001295740"/>
    </source>
</evidence>
<dbReference type="PANTHER" id="PTHR18968">
    <property type="entry name" value="THIAMINE PYROPHOSPHATE ENZYMES"/>
    <property type="match status" value="1"/>
</dbReference>
<protein>
    <submittedName>
        <fullName evidence="6">Uu.00g142040.m01.CDS01</fullName>
    </submittedName>
</protein>
<sequence length="947" mass="103462">MAARSHVWLAGSTRSPAIATARRPSRSPTSKPGLPFTLRTHVPSQPPPAVSFSTRKLMTTSLPSRAEMETPESYTTAFALFEAMWEAGITACFVNVGSDHPSILEAIVRGKRERPGAWPRMITCPSEITAISMADGYARVTGRPQAVLVHVDVGTQALGQGIHNASVGRAPVFIFAGMCPYTEAGELPGSRTEYMHWLQEAPDQKAIVRQYCRYTGEVRTGLNVKQTVGRALQFANSTPKGPVYVASAREVLAQEMQPYSLDQEQWVPIGPSALTADAVRDISTALVQAERPLIITGYSGRDRRNPGLLVALADLIPGIRVHDTGGSDMCFPFSHVASEGFRLSRDECTRDADVFFLLDCDVPWIPSHNPPRKDAKIYHVDSDPLNQQMPVSFFPAHGRWKADSFTALTQLIDYIENDALLTKTLQDPRYTARGEARANVHKARLETLALQPRLSAHEALDAHNIGSLLRTSLPDSTTFVVGVATATQMLSDQIQASRPGSWINCGGTGIGWSNGAAMGVQMALEDAEKDKKSKTECEPSLVCHIVGDGSFMCAAPASALWVASKYGIPVLTIVLNNGGWKAPRNSTQIMYPTGLNTTASDDELNISFRPSPNYAALAEAAAGSEVGWGNATEDPEAWMKGLRVRTVGDFKEALQQAGSRVAGKGKGMLIEAQIDLLVGSVATVASAVTVSELWRNLVVEADNEVLYRKRKQEPRRREYWRLAFVGKDKTGSVAEVSRWIAGPLSDNLCLTRAQTIVKQEIMTDDIALFLDTLWTRAADIRLTPAKRIAFHTYLLVTGLAGFQNGSVLSLPYEQVQFGLARDPHDPAALKLVAHILVIQNNRKKDTIQRDQDDKVAFSIGFVPAHTFCLLSLLVARALADDAFEEGYRTLDELLDRPLLEPGMCYLNLPLKQDIGKKPAIPLTQEKLNEIRIVSVSSLECDSIQSLT</sequence>
<evidence type="ECO:0000256" key="3">
    <source>
        <dbReference type="SAM" id="MobiDB-lite"/>
    </source>
</evidence>
<dbReference type="Pfam" id="PF02776">
    <property type="entry name" value="TPP_enzyme_N"/>
    <property type="match status" value="1"/>
</dbReference>
<dbReference type="Gene3D" id="3.40.50.970">
    <property type="match status" value="2"/>
</dbReference>
<dbReference type="GO" id="GO:0009099">
    <property type="term" value="P:L-valine biosynthetic process"/>
    <property type="evidence" value="ECO:0007669"/>
    <property type="project" value="TreeGrafter"/>
</dbReference>
<feature type="region of interest" description="Disordered" evidence="3">
    <location>
        <begin position="14"/>
        <end position="50"/>
    </location>
</feature>
<dbReference type="GO" id="GO:0009097">
    <property type="term" value="P:isoleucine biosynthetic process"/>
    <property type="evidence" value="ECO:0007669"/>
    <property type="project" value="TreeGrafter"/>
</dbReference>
<dbReference type="Pfam" id="PF02775">
    <property type="entry name" value="TPP_enzyme_C"/>
    <property type="match status" value="1"/>
</dbReference>
<dbReference type="PANTHER" id="PTHR18968:SF164">
    <property type="entry name" value="PYRUVATE DECARBOXYLASE"/>
    <property type="match status" value="1"/>
</dbReference>
<gene>
    <name evidence="6" type="ORF">KHLLAP_LOCUS9646</name>
</gene>
<organism evidence="6 7">
    <name type="scientific">Anthostomella pinea</name>
    <dbReference type="NCBI Taxonomy" id="933095"/>
    <lineage>
        <taxon>Eukaryota</taxon>
        <taxon>Fungi</taxon>
        <taxon>Dikarya</taxon>
        <taxon>Ascomycota</taxon>
        <taxon>Pezizomycotina</taxon>
        <taxon>Sordariomycetes</taxon>
        <taxon>Xylariomycetidae</taxon>
        <taxon>Xylariales</taxon>
        <taxon>Xylariaceae</taxon>
        <taxon>Anthostomella</taxon>
    </lineage>
</organism>
<feature type="domain" description="Thiamine pyrophosphate enzyme TPP-binding" evidence="4">
    <location>
        <begin position="488"/>
        <end position="627"/>
    </location>
</feature>
<dbReference type="SUPFAM" id="SSF52518">
    <property type="entry name" value="Thiamin diphosphate-binding fold (THDP-binding)"/>
    <property type="match status" value="2"/>
</dbReference>
<evidence type="ECO:0000256" key="2">
    <source>
        <dbReference type="ARBA" id="ARBA00023052"/>
    </source>
</evidence>
<feature type="domain" description="Thiamine pyrophosphate enzyme N-terminal TPP-binding" evidence="5">
    <location>
        <begin position="75"/>
        <end position="207"/>
    </location>
</feature>
<dbReference type="GO" id="GO:0005739">
    <property type="term" value="C:mitochondrion"/>
    <property type="evidence" value="ECO:0007669"/>
    <property type="project" value="TreeGrafter"/>
</dbReference>
<dbReference type="Proteomes" id="UP001295740">
    <property type="component" value="Unassembled WGS sequence"/>
</dbReference>
<dbReference type="InterPro" id="IPR029061">
    <property type="entry name" value="THDP-binding"/>
</dbReference>
<reference evidence="6" key="1">
    <citation type="submission" date="2023-10" db="EMBL/GenBank/DDBJ databases">
        <authorList>
            <person name="Hackl T."/>
        </authorList>
    </citation>
    <scope>NUCLEOTIDE SEQUENCE</scope>
</reference>
<proteinExistence type="inferred from homology"/>
<dbReference type="AlphaFoldDB" id="A0AAI8VRB0"/>
<comment type="similarity">
    <text evidence="1">Belongs to the TPP enzyme family.</text>
</comment>
<dbReference type="InterPro" id="IPR011766">
    <property type="entry name" value="TPP_enzyme_TPP-bd"/>
</dbReference>
<dbReference type="Gene3D" id="3.40.50.1220">
    <property type="entry name" value="TPP-binding domain"/>
    <property type="match status" value="1"/>
</dbReference>
<dbReference type="SUPFAM" id="SSF52467">
    <property type="entry name" value="DHS-like NAD/FAD-binding domain"/>
    <property type="match status" value="1"/>
</dbReference>
<evidence type="ECO:0000313" key="6">
    <source>
        <dbReference type="EMBL" id="CAJ2509178.1"/>
    </source>
</evidence>
<evidence type="ECO:0000259" key="5">
    <source>
        <dbReference type="Pfam" id="PF02776"/>
    </source>
</evidence>
<dbReference type="GO" id="GO:0050660">
    <property type="term" value="F:flavin adenine dinucleotide binding"/>
    <property type="evidence" value="ECO:0007669"/>
    <property type="project" value="TreeGrafter"/>
</dbReference>
<comment type="caution">
    <text evidence="6">The sequence shown here is derived from an EMBL/GenBank/DDBJ whole genome shotgun (WGS) entry which is preliminary data.</text>
</comment>
<dbReference type="GO" id="GO:0030976">
    <property type="term" value="F:thiamine pyrophosphate binding"/>
    <property type="evidence" value="ECO:0007669"/>
    <property type="project" value="InterPro"/>
</dbReference>
<evidence type="ECO:0000259" key="4">
    <source>
        <dbReference type="Pfam" id="PF02775"/>
    </source>
</evidence>
<dbReference type="NCBIfam" id="NF006203">
    <property type="entry name" value="PRK08327.1"/>
    <property type="match status" value="1"/>
</dbReference>
<accession>A0AAI8VRB0</accession>
<keyword evidence="2" id="KW-0786">Thiamine pyrophosphate</keyword>
<name>A0AAI8VRB0_9PEZI</name>
<dbReference type="InterPro" id="IPR045229">
    <property type="entry name" value="TPP_enz"/>
</dbReference>
<dbReference type="GO" id="GO:0003984">
    <property type="term" value="F:acetolactate synthase activity"/>
    <property type="evidence" value="ECO:0007669"/>
    <property type="project" value="TreeGrafter"/>
</dbReference>
<keyword evidence="7" id="KW-1185">Reference proteome</keyword>
<dbReference type="InterPro" id="IPR012001">
    <property type="entry name" value="Thiamin_PyroP_enz_TPP-bd_dom"/>
</dbReference>
<dbReference type="GO" id="GO:0005948">
    <property type="term" value="C:acetolactate synthase complex"/>
    <property type="evidence" value="ECO:0007669"/>
    <property type="project" value="TreeGrafter"/>
</dbReference>
<evidence type="ECO:0000256" key="1">
    <source>
        <dbReference type="ARBA" id="ARBA00007812"/>
    </source>
</evidence>
<dbReference type="InterPro" id="IPR029035">
    <property type="entry name" value="DHS-like_NAD/FAD-binding_dom"/>
</dbReference>
<dbReference type="EMBL" id="CAUWAG010000012">
    <property type="protein sequence ID" value="CAJ2509178.1"/>
    <property type="molecule type" value="Genomic_DNA"/>
</dbReference>
<dbReference type="CDD" id="cd07035">
    <property type="entry name" value="TPP_PYR_POX_like"/>
    <property type="match status" value="1"/>
</dbReference>